<protein>
    <submittedName>
        <fullName evidence="1">Uncharacterized protein</fullName>
    </submittedName>
</protein>
<dbReference type="PANTHER" id="PTHR45445">
    <property type="match status" value="1"/>
</dbReference>
<proteinExistence type="predicted"/>
<comment type="caution">
    <text evidence="1">The sequence shown here is derived from an EMBL/GenBank/DDBJ whole genome shotgun (WGS) entry which is preliminary data.</text>
</comment>
<name>A0A814B414_9BILA</name>
<evidence type="ECO:0000313" key="2">
    <source>
        <dbReference type="Proteomes" id="UP000663879"/>
    </source>
</evidence>
<dbReference type="AlphaFoldDB" id="A0A814B414"/>
<accession>A0A814B414</accession>
<reference evidence="1" key="1">
    <citation type="submission" date="2021-02" db="EMBL/GenBank/DDBJ databases">
        <authorList>
            <person name="Nowell W R."/>
        </authorList>
    </citation>
    <scope>NUCLEOTIDE SEQUENCE</scope>
    <source>
        <strain evidence="1">Ploen Becks lab</strain>
    </source>
</reference>
<evidence type="ECO:0000313" key="1">
    <source>
        <dbReference type="EMBL" id="CAF0923950.1"/>
    </source>
</evidence>
<keyword evidence="2" id="KW-1185">Reference proteome</keyword>
<dbReference type="Proteomes" id="UP000663879">
    <property type="component" value="Unassembled WGS sequence"/>
</dbReference>
<feature type="non-terminal residue" evidence="1">
    <location>
        <position position="1"/>
    </location>
</feature>
<dbReference type="OrthoDB" id="506498at2759"/>
<gene>
    <name evidence="1" type="ORF">OXX778_LOCUS12535</name>
</gene>
<dbReference type="PANTHER" id="PTHR45445:SF2">
    <property type="entry name" value="METHYLTRANSFERASE TYPE 11 DOMAIN-CONTAINING PROTEIN"/>
    <property type="match status" value="1"/>
</dbReference>
<sequence>TPKENWIGGYVDENGQEVHGLDGLKNAMSDNFDLVHEMNLPMMIRETRRKFQFTVCLITIWQRK</sequence>
<organism evidence="1 2">
    <name type="scientific">Brachionus calyciflorus</name>
    <dbReference type="NCBI Taxonomy" id="104777"/>
    <lineage>
        <taxon>Eukaryota</taxon>
        <taxon>Metazoa</taxon>
        <taxon>Spiralia</taxon>
        <taxon>Gnathifera</taxon>
        <taxon>Rotifera</taxon>
        <taxon>Eurotatoria</taxon>
        <taxon>Monogononta</taxon>
        <taxon>Pseudotrocha</taxon>
        <taxon>Ploima</taxon>
        <taxon>Brachionidae</taxon>
        <taxon>Brachionus</taxon>
    </lineage>
</organism>
<dbReference type="EMBL" id="CAJNOC010002286">
    <property type="protein sequence ID" value="CAF0923950.1"/>
    <property type="molecule type" value="Genomic_DNA"/>
</dbReference>